<comment type="pathway">
    <text evidence="4">Amino-acid biosynthesis; L-proline biosynthesis; L-proline from L-glutamate 5-semialdehyde: step 1/1.</text>
</comment>
<comment type="subcellular location">
    <subcellularLocation>
        <location evidence="4">Cytoplasm</location>
    </subcellularLocation>
</comment>
<evidence type="ECO:0000256" key="6">
    <source>
        <dbReference type="PIRSR" id="PIRSR000193-1"/>
    </source>
</evidence>
<comment type="caution">
    <text evidence="9">The sequence shown here is derived from an EMBL/GenBank/DDBJ whole genome shotgun (WGS) entry which is preliminary data.</text>
</comment>
<dbReference type="AlphaFoldDB" id="A0A2T0XJ82"/>
<dbReference type="HAMAP" id="MF_01925">
    <property type="entry name" value="P5C_reductase"/>
    <property type="match status" value="1"/>
</dbReference>
<keyword evidence="4" id="KW-0641">Proline biosynthesis</keyword>
<comment type="catalytic activity">
    <reaction evidence="4">
        <text>L-proline + NADP(+) = (S)-1-pyrroline-5-carboxylate + NADPH + 2 H(+)</text>
        <dbReference type="Rhea" id="RHEA:14109"/>
        <dbReference type="ChEBI" id="CHEBI:15378"/>
        <dbReference type="ChEBI" id="CHEBI:17388"/>
        <dbReference type="ChEBI" id="CHEBI:57783"/>
        <dbReference type="ChEBI" id="CHEBI:58349"/>
        <dbReference type="ChEBI" id="CHEBI:60039"/>
        <dbReference type="EC" id="1.5.1.2"/>
    </reaction>
</comment>
<dbReference type="SUPFAM" id="SSF51735">
    <property type="entry name" value="NAD(P)-binding Rossmann-fold domains"/>
    <property type="match status" value="1"/>
</dbReference>
<dbReference type="PIRSF" id="PIRSF000193">
    <property type="entry name" value="Pyrrol-5-carb_rd"/>
    <property type="match status" value="1"/>
</dbReference>
<dbReference type="PANTHER" id="PTHR11645">
    <property type="entry name" value="PYRROLINE-5-CARBOXYLATE REDUCTASE"/>
    <property type="match status" value="1"/>
</dbReference>
<evidence type="ECO:0000313" key="10">
    <source>
        <dbReference type="Proteomes" id="UP000238308"/>
    </source>
</evidence>
<dbReference type="FunFam" id="1.10.3730.10:FF:000001">
    <property type="entry name" value="Pyrroline-5-carboxylate reductase"/>
    <property type="match status" value="1"/>
</dbReference>
<feature type="binding site" evidence="6">
    <location>
        <begin position="10"/>
        <end position="15"/>
    </location>
    <ligand>
        <name>NADP(+)</name>
        <dbReference type="ChEBI" id="CHEBI:58349"/>
    </ligand>
</feature>
<dbReference type="InterPro" id="IPR029036">
    <property type="entry name" value="P5CR_dimer"/>
</dbReference>
<keyword evidence="3 4" id="KW-0560">Oxidoreductase</keyword>
<keyword evidence="2 4" id="KW-0521">NADP</keyword>
<proteinExistence type="inferred from homology"/>
<dbReference type="PANTHER" id="PTHR11645:SF0">
    <property type="entry name" value="PYRROLINE-5-CARBOXYLATE REDUCTASE 3"/>
    <property type="match status" value="1"/>
</dbReference>
<dbReference type="OrthoDB" id="9805754at2"/>
<keyword evidence="10" id="KW-1185">Reference proteome</keyword>
<protein>
    <recommendedName>
        <fullName evidence="4 5">Pyrroline-5-carboxylate reductase</fullName>
        <shortName evidence="4">P5C reductase</shortName>
        <shortName evidence="4">P5CR</shortName>
        <ecNumber evidence="4 5">1.5.1.2</ecNumber>
    </recommendedName>
    <alternativeName>
        <fullName evidence="4">PCA reductase</fullName>
    </alternativeName>
</protein>
<comment type="catalytic activity">
    <reaction evidence="4">
        <text>L-proline + NAD(+) = (S)-1-pyrroline-5-carboxylate + NADH + 2 H(+)</text>
        <dbReference type="Rhea" id="RHEA:14105"/>
        <dbReference type="ChEBI" id="CHEBI:15378"/>
        <dbReference type="ChEBI" id="CHEBI:17388"/>
        <dbReference type="ChEBI" id="CHEBI:57540"/>
        <dbReference type="ChEBI" id="CHEBI:57945"/>
        <dbReference type="ChEBI" id="CHEBI:60039"/>
        <dbReference type="EC" id="1.5.1.2"/>
    </reaction>
</comment>
<comment type="function">
    <text evidence="4">Catalyzes the reduction of 1-pyrroline-5-carboxylate (PCA) to L-proline.</text>
</comment>
<dbReference type="GO" id="GO:0005737">
    <property type="term" value="C:cytoplasm"/>
    <property type="evidence" value="ECO:0007669"/>
    <property type="project" value="UniProtKB-SubCell"/>
</dbReference>
<comment type="similarity">
    <text evidence="1 4">Belongs to the pyrroline-5-carboxylate reductase family.</text>
</comment>
<dbReference type="InterPro" id="IPR036291">
    <property type="entry name" value="NAD(P)-bd_dom_sf"/>
</dbReference>
<dbReference type="GO" id="GO:0004735">
    <property type="term" value="F:pyrroline-5-carboxylate reductase activity"/>
    <property type="evidence" value="ECO:0007669"/>
    <property type="project" value="UniProtKB-UniRule"/>
</dbReference>
<dbReference type="Gene3D" id="3.40.50.720">
    <property type="entry name" value="NAD(P)-binding Rossmann-like Domain"/>
    <property type="match status" value="1"/>
</dbReference>
<dbReference type="RefSeq" id="WP_106226334.1">
    <property type="nucleotide sequence ID" value="NZ_PVTV01000011.1"/>
</dbReference>
<accession>A0A2T0XJ82</accession>
<dbReference type="NCBIfam" id="TIGR00112">
    <property type="entry name" value="proC"/>
    <property type="match status" value="1"/>
</dbReference>
<name>A0A2T0XJ82_9BURK</name>
<sequence>MSTFPKVAMIGGGNMANALASGLLAQGCPPAHLMVIEIDESLRQKWQARGVKTLVSADATLSGFDVWMFAVKPQQMREVVQTTGAYLRQETLVISIAAGISITSLSTWLANEGVPHHRVVRCMPNTPALVAAGVTGMAAPKQLSEHDRNTATHLLSSVGQVVWVDGDASIDAVTALSGSGPAYVFLFIEALIAGGQKLGLSHDQSRTLALATLAGATKLAAESPENPGTLRERVTSKGGTTAAALDVFVKRDFSSIVQEAMAAADHRAAELSREFGSS</sequence>
<evidence type="ECO:0000256" key="4">
    <source>
        <dbReference type="HAMAP-Rule" id="MF_01925"/>
    </source>
</evidence>
<dbReference type="UniPathway" id="UPA00098">
    <property type="reaction ID" value="UER00361"/>
</dbReference>
<evidence type="ECO:0000313" key="9">
    <source>
        <dbReference type="EMBL" id="PRY98985.1"/>
    </source>
</evidence>
<evidence type="ECO:0000256" key="2">
    <source>
        <dbReference type="ARBA" id="ARBA00022857"/>
    </source>
</evidence>
<evidence type="ECO:0000256" key="1">
    <source>
        <dbReference type="ARBA" id="ARBA00005525"/>
    </source>
</evidence>
<evidence type="ECO:0000256" key="5">
    <source>
        <dbReference type="NCBIfam" id="TIGR00112"/>
    </source>
</evidence>
<dbReference type="InterPro" id="IPR008927">
    <property type="entry name" value="6-PGluconate_DH-like_C_sf"/>
</dbReference>
<dbReference type="InterPro" id="IPR028939">
    <property type="entry name" value="P5C_Rdtase_cat_N"/>
</dbReference>
<dbReference type="PROSITE" id="PS51257">
    <property type="entry name" value="PROKAR_LIPOPROTEIN"/>
    <property type="match status" value="1"/>
</dbReference>
<dbReference type="GO" id="GO:0055129">
    <property type="term" value="P:L-proline biosynthetic process"/>
    <property type="evidence" value="ECO:0007669"/>
    <property type="project" value="UniProtKB-UniRule"/>
</dbReference>
<dbReference type="InterPro" id="IPR000304">
    <property type="entry name" value="Pyrroline-COOH_reductase"/>
</dbReference>
<feature type="binding site" evidence="6">
    <location>
        <begin position="70"/>
        <end position="73"/>
    </location>
    <ligand>
        <name>NADP(+)</name>
        <dbReference type="ChEBI" id="CHEBI:58349"/>
    </ligand>
</feature>
<keyword evidence="4" id="KW-0028">Amino-acid biosynthesis</keyword>
<dbReference type="Gene3D" id="1.10.3730.10">
    <property type="entry name" value="ProC C-terminal domain-like"/>
    <property type="match status" value="1"/>
</dbReference>
<dbReference type="EC" id="1.5.1.2" evidence="4 5"/>
<evidence type="ECO:0000256" key="3">
    <source>
        <dbReference type="ARBA" id="ARBA00023002"/>
    </source>
</evidence>
<reference evidence="9 10" key="1">
    <citation type="submission" date="2018-03" db="EMBL/GenBank/DDBJ databases">
        <title>Genomic Encyclopedia of Type Strains, Phase III (KMG-III): the genomes of soil and plant-associated and newly described type strains.</title>
        <authorList>
            <person name="Whitman W."/>
        </authorList>
    </citation>
    <scope>NUCLEOTIDE SEQUENCE [LARGE SCALE GENOMIC DNA]</scope>
    <source>
        <strain evidence="9 10">MWH-P2sevCIIIb</strain>
    </source>
</reference>
<dbReference type="EMBL" id="PVTV01000011">
    <property type="protein sequence ID" value="PRY98985.1"/>
    <property type="molecule type" value="Genomic_DNA"/>
</dbReference>
<evidence type="ECO:0000259" key="8">
    <source>
        <dbReference type="Pfam" id="PF14748"/>
    </source>
</evidence>
<feature type="domain" description="Pyrroline-5-carboxylate reductase dimerisation" evidence="8">
    <location>
        <begin position="169"/>
        <end position="271"/>
    </location>
</feature>
<gene>
    <name evidence="4" type="primary">proC</name>
    <name evidence="9" type="ORF">BCM14_0422</name>
</gene>
<dbReference type="Pfam" id="PF03807">
    <property type="entry name" value="F420_oxidored"/>
    <property type="match status" value="1"/>
</dbReference>
<keyword evidence="4" id="KW-0963">Cytoplasm</keyword>
<feature type="domain" description="Pyrroline-5-carboxylate reductase catalytic N-terminal" evidence="7">
    <location>
        <begin position="6"/>
        <end position="99"/>
    </location>
</feature>
<organism evidence="9 10">
    <name type="scientific">Jezberella montanilacus</name>
    <dbReference type="NCBI Taxonomy" id="323426"/>
    <lineage>
        <taxon>Bacteria</taxon>
        <taxon>Pseudomonadati</taxon>
        <taxon>Pseudomonadota</taxon>
        <taxon>Betaproteobacteria</taxon>
        <taxon>Burkholderiales</taxon>
        <taxon>Alcaligenaceae</taxon>
        <taxon>Jezberella</taxon>
    </lineage>
</organism>
<evidence type="ECO:0000259" key="7">
    <source>
        <dbReference type="Pfam" id="PF03807"/>
    </source>
</evidence>
<dbReference type="Proteomes" id="UP000238308">
    <property type="component" value="Unassembled WGS sequence"/>
</dbReference>
<dbReference type="Pfam" id="PF14748">
    <property type="entry name" value="P5CR_dimer"/>
    <property type="match status" value="1"/>
</dbReference>
<dbReference type="SUPFAM" id="SSF48179">
    <property type="entry name" value="6-phosphogluconate dehydrogenase C-terminal domain-like"/>
    <property type="match status" value="1"/>
</dbReference>